<keyword evidence="1" id="KW-0808">Transferase</keyword>
<keyword evidence="2" id="KW-0548">Nucleotidyltransferase</keyword>
<dbReference type="CDD" id="cd02516">
    <property type="entry name" value="CDP-ME_synthetase"/>
    <property type="match status" value="1"/>
</dbReference>
<dbReference type="PANTHER" id="PTHR32125:SF4">
    <property type="entry name" value="2-C-METHYL-D-ERYTHRITOL 4-PHOSPHATE CYTIDYLYLTRANSFERASE, CHLOROPLASTIC"/>
    <property type="match status" value="1"/>
</dbReference>
<dbReference type="PROSITE" id="PS01295">
    <property type="entry name" value="ISPD"/>
    <property type="match status" value="1"/>
</dbReference>
<dbReference type="PANTHER" id="PTHR32125">
    <property type="entry name" value="2-C-METHYL-D-ERYTHRITOL 4-PHOSPHATE CYTIDYLYLTRANSFERASE, CHLOROPLASTIC"/>
    <property type="match status" value="1"/>
</dbReference>
<reference evidence="3" key="1">
    <citation type="submission" date="2018-05" db="EMBL/GenBank/DDBJ databases">
        <authorList>
            <person name="Lanie J.A."/>
            <person name="Ng W.-L."/>
            <person name="Kazmierczak K.M."/>
            <person name="Andrzejewski T.M."/>
            <person name="Davidsen T.M."/>
            <person name="Wayne K.J."/>
            <person name="Tettelin H."/>
            <person name="Glass J.I."/>
            <person name="Rusch D."/>
            <person name="Podicherti R."/>
            <person name="Tsui H.-C.T."/>
            <person name="Winkler M.E."/>
        </authorList>
    </citation>
    <scope>NUCLEOTIDE SEQUENCE</scope>
</reference>
<gene>
    <name evidence="3" type="ORF">METZ01_LOCUS171410</name>
</gene>
<dbReference type="InterPro" id="IPR050088">
    <property type="entry name" value="IspD/TarI_cytidylyltransf_bact"/>
</dbReference>
<evidence type="ECO:0008006" key="4">
    <source>
        <dbReference type="Google" id="ProtNLM"/>
    </source>
</evidence>
<sequence>MRVSAVIAAGGQGTRVGGDAPKQLQDLGGKTLLSMAIKPFDECRRVDEIVIVLPETVTERESALCIQIDTPLRLVSGGSRRQDSVALGVDNVRKDPDVVLVHDAARPFCTVSLIEKVIDATIEAGAVVPAIQSIDTVKKADVIDTEGVRFVEGTLPRDQIYLAQTPQGFALDVLRDAVKLGRSGVKATDEAALVERNGHAVRL</sequence>
<proteinExistence type="predicted"/>
<dbReference type="EMBL" id="UINC01031852">
    <property type="protein sequence ID" value="SVB18556.1"/>
    <property type="molecule type" value="Genomic_DNA"/>
</dbReference>
<feature type="non-terminal residue" evidence="3">
    <location>
        <position position="203"/>
    </location>
</feature>
<dbReference type="InterPro" id="IPR034683">
    <property type="entry name" value="IspD/TarI"/>
</dbReference>
<evidence type="ECO:0000313" key="3">
    <source>
        <dbReference type="EMBL" id="SVB18556.1"/>
    </source>
</evidence>
<dbReference type="InterPro" id="IPR029044">
    <property type="entry name" value="Nucleotide-diphossugar_trans"/>
</dbReference>
<dbReference type="Gene3D" id="3.90.550.10">
    <property type="entry name" value="Spore Coat Polysaccharide Biosynthesis Protein SpsA, Chain A"/>
    <property type="match status" value="1"/>
</dbReference>
<accession>A0A382BXM4</accession>
<dbReference type="SUPFAM" id="SSF53448">
    <property type="entry name" value="Nucleotide-diphospho-sugar transferases"/>
    <property type="match status" value="1"/>
</dbReference>
<name>A0A382BXM4_9ZZZZ</name>
<organism evidence="3">
    <name type="scientific">marine metagenome</name>
    <dbReference type="NCBI Taxonomy" id="408172"/>
    <lineage>
        <taxon>unclassified sequences</taxon>
        <taxon>metagenomes</taxon>
        <taxon>ecological metagenomes</taxon>
    </lineage>
</organism>
<dbReference type="Pfam" id="PF01128">
    <property type="entry name" value="IspD"/>
    <property type="match status" value="1"/>
</dbReference>
<dbReference type="GO" id="GO:0008299">
    <property type="term" value="P:isoprenoid biosynthetic process"/>
    <property type="evidence" value="ECO:0007669"/>
    <property type="project" value="InterPro"/>
</dbReference>
<protein>
    <recommendedName>
        <fullName evidence="4">2-C-methyl-D-erythritol 4-phosphate cytidylyltransferase</fullName>
    </recommendedName>
</protein>
<dbReference type="GO" id="GO:0050518">
    <property type="term" value="F:2-C-methyl-D-erythritol 4-phosphate cytidylyltransferase activity"/>
    <property type="evidence" value="ECO:0007669"/>
    <property type="project" value="TreeGrafter"/>
</dbReference>
<evidence type="ECO:0000256" key="2">
    <source>
        <dbReference type="ARBA" id="ARBA00022695"/>
    </source>
</evidence>
<evidence type="ECO:0000256" key="1">
    <source>
        <dbReference type="ARBA" id="ARBA00022679"/>
    </source>
</evidence>
<dbReference type="InterPro" id="IPR018294">
    <property type="entry name" value="ISPD_synthase_CS"/>
</dbReference>
<dbReference type="AlphaFoldDB" id="A0A382BXM4"/>